<dbReference type="SFLD" id="SFLDG01135">
    <property type="entry name" value="C1.5.6:_HAD__Beta-PGM__Phospha"/>
    <property type="match status" value="1"/>
</dbReference>
<feature type="active site" description="Schiff-base intermediate with substrate" evidence="9">
    <location>
        <position position="51"/>
    </location>
</feature>
<dbReference type="GO" id="GO:0019700">
    <property type="term" value="P:organic phosphonate catabolic process"/>
    <property type="evidence" value="ECO:0007669"/>
    <property type="project" value="InterPro"/>
</dbReference>
<dbReference type="GO" id="GO:0006281">
    <property type="term" value="P:DNA repair"/>
    <property type="evidence" value="ECO:0007669"/>
    <property type="project" value="TreeGrafter"/>
</dbReference>
<evidence type="ECO:0000256" key="3">
    <source>
        <dbReference type="ARBA" id="ARBA00022801"/>
    </source>
</evidence>
<dbReference type="Pfam" id="PF00702">
    <property type="entry name" value="Hydrolase"/>
    <property type="match status" value="1"/>
</dbReference>
<evidence type="ECO:0000256" key="4">
    <source>
        <dbReference type="ARBA" id="ARBA00022842"/>
    </source>
</evidence>
<comment type="subunit">
    <text evidence="1 9">Homodimer.</text>
</comment>
<dbReference type="CDD" id="cd02586">
    <property type="entry name" value="HAD_PHN"/>
    <property type="match status" value="1"/>
</dbReference>
<evidence type="ECO:0000313" key="10">
    <source>
        <dbReference type="EMBL" id="ANY73425.1"/>
    </source>
</evidence>
<sequence>MNKIEGVILDWAGTAVDFGCFAPVNVFVDIFRNAGIDVTMEEARAPMGMLKIDHIRALLSMPRVTGLWEVKYGRAFNEDDVERLYREFEPALMASLSTYTDPIPGVIETVEELRGRGLKIGSTTGYTAGMMEVVVSNAGRKGYRPDVFFTPDDTHSCGRPYPYMIYRNMEHLKLSTAWKVVKVGDTASDIKEGVNAGVWSVGVAVGSSEMGLSPEEFASLSESERAEAISRTRQTFIRHGADFTIDTMRELPALIERIDGLLSDGKRPGYYLE</sequence>
<dbReference type="SFLD" id="SFLDG01129">
    <property type="entry name" value="C1.5:_HAD__Beta-PGM__Phosphata"/>
    <property type="match status" value="1"/>
</dbReference>
<dbReference type="PANTHER" id="PTHR43434:SF19">
    <property type="entry name" value="PHOSPHONOACETALDEHYDE HYDROLASE"/>
    <property type="match status" value="1"/>
</dbReference>
<dbReference type="InterPro" id="IPR036412">
    <property type="entry name" value="HAD-like_sf"/>
</dbReference>
<dbReference type="PANTHER" id="PTHR43434">
    <property type="entry name" value="PHOSPHOGLYCOLATE PHOSPHATASE"/>
    <property type="match status" value="1"/>
</dbReference>
<dbReference type="EMBL" id="CP016809">
    <property type="protein sequence ID" value="ANY73425.1"/>
    <property type="molecule type" value="Genomic_DNA"/>
</dbReference>
<evidence type="ECO:0000256" key="6">
    <source>
        <dbReference type="ARBA" id="ARBA00052005"/>
    </source>
</evidence>
<dbReference type="SFLD" id="SFLDS00003">
    <property type="entry name" value="Haloacid_Dehalogenase"/>
    <property type="match status" value="1"/>
</dbReference>
<dbReference type="Gene3D" id="3.40.50.1000">
    <property type="entry name" value="HAD superfamily/HAD-like"/>
    <property type="match status" value="1"/>
</dbReference>
<evidence type="ECO:0000256" key="1">
    <source>
        <dbReference type="ARBA" id="ARBA00011738"/>
    </source>
</evidence>
<comment type="similarity">
    <text evidence="9">Belongs to the HAD-like hydrolase superfamily. PhnX family.</text>
</comment>
<keyword evidence="5 9" id="KW-0704">Schiff base</keyword>
<dbReference type="GO" id="GO:0005829">
    <property type="term" value="C:cytosol"/>
    <property type="evidence" value="ECO:0007669"/>
    <property type="project" value="TreeGrafter"/>
</dbReference>
<dbReference type="EC" id="3.11.1.1" evidence="8 9"/>
<dbReference type="InterPro" id="IPR023214">
    <property type="entry name" value="HAD_sf"/>
</dbReference>
<name>A0A1B2E0D9_9BACL</name>
<dbReference type="GO" id="GO:0000287">
    <property type="term" value="F:magnesium ion binding"/>
    <property type="evidence" value="ECO:0007669"/>
    <property type="project" value="UniProtKB-UniRule"/>
</dbReference>
<evidence type="ECO:0000256" key="2">
    <source>
        <dbReference type="ARBA" id="ARBA00022723"/>
    </source>
</evidence>
<accession>A0A1B2E0D9</accession>
<comment type="cofactor">
    <cofactor evidence="9">
        <name>Mg(2+)</name>
        <dbReference type="ChEBI" id="CHEBI:18420"/>
    </cofactor>
    <text evidence="9">Binds 1 Mg(2+) ion per subunit.</text>
</comment>
<keyword evidence="2 9" id="KW-0479">Metal-binding</keyword>
<dbReference type="KEGG" id="pib:BBD41_12985"/>
<organism evidence="10">
    <name type="scientific">Paenibacillus ihbetae</name>
    <dbReference type="NCBI Taxonomy" id="1870820"/>
    <lineage>
        <taxon>Bacteria</taxon>
        <taxon>Bacillati</taxon>
        <taxon>Bacillota</taxon>
        <taxon>Bacilli</taxon>
        <taxon>Bacillales</taxon>
        <taxon>Paenibacillaceae</taxon>
        <taxon>Paenibacillus</taxon>
    </lineage>
</organism>
<dbReference type="Gene3D" id="1.10.150.240">
    <property type="entry name" value="Putative phosphatase, domain 2"/>
    <property type="match status" value="1"/>
</dbReference>
<dbReference type="SUPFAM" id="SSF56784">
    <property type="entry name" value="HAD-like"/>
    <property type="match status" value="1"/>
</dbReference>
<keyword evidence="4 9" id="KW-0460">Magnesium</keyword>
<comment type="function">
    <text evidence="7 9">Involved in phosphonate degradation.</text>
</comment>
<dbReference type="NCBIfam" id="TIGR01422">
    <property type="entry name" value="phosphonatase"/>
    <property type="match status" value="1"/>
</dbReference>
<dbReference type="InterPro" id="IPR006323">
    <property type="entry name" value="Phosphonoacetald_hydro"/>
</dbReference>
<evidence type="ECO:0000256" key="7">
    <source>
        <dbReference type="ARBA" id="ARBA00056573"/>
    </source>
</evidence>
<evidence type="ECO:0000256" key="9">
    <source>
        <dbReference type="HAMAP-Rule" id="MF_01375"/>
    </source>
</evidence>
<dbReference type="GO" id="GO:0008967">
    <property type="term" value="F:phosphoglycolate phosphatase activity"/>
    <property type="evidence" value="ECO:0007669"/>
    <property type="project" value="TreeGrafter"/>
</dbReference>
<feature type="binding site" evidence="9">
    <location>
        <position position="185"/>
    </location>
    <ligand>
        <name>Mg(2+)</name>
        <dbReference type="ChEBI" id="CHEBI:18420"/>
    </ligand>
</feature>
<dbReference type="InterPro" id="IPR023198">
    <property type="entry name" value="PGP-like_dom2"/>
</dbReference>
<dbReference type="HAMAP" id="MF_01375">
    <property type="entry name" value="PhnX"/>
    <property type="match status" value="1"/>
</dbReference>
<gene>
    <name evidence="9" type="primary">phnX</name>
    <name evidence="10" type="ORF">BBD41_12985</name>
</gene>
<dbReference type="AlphaFoldDB" id="A0A1B2E0D9"/>
<protein>
    <recommendedName>
        <fullName evidence="8 9">Phosphonoacetaldehyde hydrolase</fullName>
        <shortName evidence="9">Phosphonatase</shortName>
        <ecNumber evidence="8 9">3.11.1.1</ecNumber>
    </recommendedName>
    <alternativeName>
        <fullName evidence="9">Phosphonoacetaldehyde phosphonohydrolase</fullName>
    </alternativeName>
</protein>
<dbReference type="InterPro" id="IPR050155">
    <property type="entry name" value="HAD-like_hydrolase_sf"/>
</dbReference>
<dbReference type="FunFam" id="1.10.150.240:FF:000006">
    <property type="entry name" value="Phosphonoacetaldehyde hydrolase"/>
    <property type="match status" value="1"/>
</dbReference>
<evidence type="ECO:0000256" key="8">
    <source>
        <dbReference type="ARBA" id="ARBA00066472"/>
    </source>
</evidence>
<evidence type="ECO:0000256" key="5">
    <source>
        <dbReference type="ARBA" id="ARBA00023270"/>
    </source>
</evidence>
<feature type="binding site" evidence="9">
    <location>
        <position position="10"/>
    </location>
    <ligand>
        <name>Mg(2+)</name>
        <dbReference type="ChEBI" id="CHEBI:18420"/>
    </ligand>
</feature>
<reference evidence="10" key="1">
    <citation type="submission" date="2016-08" db="EMBL/GenBank/DDBJ databases">
        <title>Complete Genome Seqeunce of Paenibacillus sp. nov. IHBB 9852 from high altitute lake of Indian trans-Himalayas.</title>
        <authorList>
            <person name="Kiran S."/>
            <person name="Swarnkar M.K."/>
            <person name="Rana A."/>
            <person name="Tewari R."/>
            <person name="Gulati A."/>
        </authorList>
    </citation>
    <scope>NUCLEOTIDE SEQUENCE [LARGE SCALE GENOMIC DNA]</scope>
    <source>
        <strain evidence="10">IHBB 9852</strain>
    </source>
</reference>
<dbReference type="RefSeq" id="WP_099477858.1">
    <property type="nucleotide sequence ID" value="NZ_CP016809.1"/>
</dbReference>
<feature type="binding site" evidence="9">
    <location>
        <position position="12"/>
    </location>
    <ligand>
        <name>Mg(2+)</name>
        <dbReference type="ChEBI" id="CHEBI:18420"/>
    </ligand>
</feature>
<feature type="active site" description="Nucleophile" evidence="9">
    <location>
        <position position="10"/>
    </location>
</feature>
<proteinExistence type="inferred from homology"/>
<comment type="catalytic activity">
    <reaction evidence="6 9">
        <text>phosphonoacetaldehyde + H2O = acetaldehyde + phosphate + H(+)</text>
        <dbReference type="Rhea" id="RHEA:18905"/>
        <dbReference type="ChEBI" id="CHEBI:15343"/>
        <dbReference type="ChEBI" id="CHEBI:15377"/>
        <dbReference type="ChEBI" id="CHEBI:15378"/>
        <dbReference type="ChEBI" id="CHEBI:43474"/>
        <dbReference type="ChEBI" id="CHEBI:58383"/>
        <dbReference type="EC" id="3.11.1.1"/>
    </reaction>
</comment>
<keyword evidence="3 9" id="KW-0378">Hydrolase</keyword>
<dbReference type="GO" id="GO:0050194">
    <property type="term" value="F:phosphonoacetaldehyde hydrolase activity"/>
    <property type="evidence" value="ECO:0007669"/>
    <property type="project" value="UniProtKB-UniRule"/>
</dbReference>